<organism evidence="3 4">
    <name type="scientific">Marispirochaeta aestuarii</name>
    <dbReference type="NCBI Taxonomy" id="1963862"/>
    <lineage>
        <taxon>Bacteria</taxon>
        <taxon>Pseudomonadati</taxon>
        <taxon>Spirochaetota</taxon>
        <taxon>Spirochaetia</taxon>
        <taxon>Spirochaetales</taxon>
        <taxon>Spirochaetaceae</taxon>
        <taxon>Marispirochaeta</taxon>
    </lineage>
</organism>
<proteinExistence type="inferred from homology"/>
<dbReference type="InterPro" id="IPR002347">
    <property type="entry name" value="SDR_fam"/>
</dbReference>
<dbReference type="STRING" id="1963862.B4O97_01920"/>
<dbReference type="Pfam" id="PF13561">
    <property type="entry name" value="adh_short_C2"/>
    <property type="match status" value="1"/>
</dbReference>
<comment type="similarity">
    <text evidence="1">Belongs to the short-chain dehydrogenases/reductases (SDR) family.</text>
</comment>
<dbReference type="Proteomes" id="UP000192343">
    <property type="component" value="Unassembled WGS sequence"/>
</dbReference>
<dbReference type="PANTHER" id="PTHR42760:SF5">
    <property type="entry name" value="2-DEHYDRO-3-DEOXY-D-GLUCONATE 5-DEHYDROGENASE"/>
    <property type="match status" value="1"/>
</dbReference>
<accession>A0A1Y1S213</accession>
<sequence length="266" mass="28594">MSDLDRVFEQAKTVTDRFRLSGRSALVVGGTKGLGQAMALGLAAAGADVCVSGRGPAGLTETAEAINRLGRKGTSFAADVTEEKKVEELMSFMEETYGGIDILVNSQGIVHLQSSTEFDTAAWQRVMDVNLKSIMLTCKYAGRYMLEKKRGKIINISSVRGFQGRAEDLAYAPSKGAVNQITRSLAIEWGPKGVNVNGIAPVFTLTAINKKILSNPEMKNWVLGRIPMKRLGELEDIMGPVIFLASDASDFVNGHILPVDGGWLGA</sequence>
<dbReference type="InterPro" id="IPR036291">
    <property type="entry name" value="NAD(P)-bd_dom_sf"/>
</dbReference>
<keyword evidence="4" id="KW-1185">Reference proteome</keyword>
<dbReference type="GO" id="GO:0016616">
    <property type="term" value="F:oxidoreductase activity, acting on the CH-OH group of donors, NAD or NADP as acceptor"/>
    <property type="evidence" value="ECO:0007669"/>
    <property type="project" value="TreeGrafter"/>
</dbReference>
<dbReference type="OrthoDB" id="9803333at2"/>
<protein>
    <recommendedName>
        <fullName evidence="5">2-deoxy-D-gluconate 3-dehydrogenase</fullName>
    </recommendedName>
</protein>
<comment type="caution">
    <text evidence="3">The sequence shown here is derived from an EMBL/GenBank/DDBJ whole genome shotgun (WGS) entry which is preliminary data.</text>
</comment>
<evidence type="ECO:0000256" key="1">
    <source>
        <dbReference type="ARBA" id="ARBA00006484"/>
    </source>
</evidence>
<gene>
    <name evidence="3" type="ORF">B4O97_01920</name>
</gene>
<dbReference type="PRINTS" id="PR00081">
    <property type="entry name" value="GDHRDH"/>
</dbReference>
<dbReference type="PRINTS" id="PR00080">
    <property type="entry name" value="SDRFAMILY"/>
</dbReference>
<reference evidence="3 4" key="1">
    <citation type="submission" date="2017-03" db="EMBL/GenBank/DDBJ databases">
        <title>Draft Genome sequence of Marispirochaeta sp. strain JC444.</title>
        <authorList>
            <person name="Shivani Y."/>
            <person name="Subhash Y."/>
            <person name="Sasikala C."/>
            <person name="Ramana C."/>
        </authorList>
    </citation>
    <scope>NUCLEOTIDE SEQUENCE [LARGE SCALE GENOMIC DNA]</scope>
    <source>
        <strain evidence="3 4">JC444</strain>
    </source>
</reference>
<dbReference type="Gene3D" id="3.40.50.720">
    <property type="entry name" value="NAD(P)-binding Rossmann-like Domain"/>
    <property type="match status" value="1"/>
</dbReference>
<dbReference type="AlphaFoldDB" id="A0A1Y1S213"/>
<dbReference type="FunFam" id="3.40.50.720:FF:000084">
    <property type="entry name" value="Short-chain dehydrogenase reductase"/>
    <property type="match status" value="1"/>
</dbReference>
<evidence type="ECO:0008006" key="5">
    <source>
        <dbReference type="Google" id="ProtNLM"/>
    </source>
</evidence>
<evidence type="ECO:0000313" key="3">
    <source>
        <dbReference type="EMBL" id="ORC37783.1"/>
    </source>
</evidence>
<name>A0A1Y1S213_9SPIO</name>
<dbReference type="EMBL" id="MWQY01000002">
    <property type="protein sequence ID" value="ORC37783.1"/>
    <property type="molecule type" value="Genomic_DNA"/>
</dbReference>
<dbReference type="NCBIfam" id="NF005559">
    <property type="entry name" value="PRK07231.1"/>
    <property type="match status" value="1"/>
</dbReference>
<dbReference type="SUPFAM" id="SSF51735">
    <property type="entry name" value="NAD(P)-binding Rossmann-fold domains"/>
    <property type="match status" value="1"/>
</dbReference>
<evidence type="ECO:0000256" key="2">
    <source>
        <dbReference type="ARBA" id="ARBA00023002"/>
    </source>
</evidence>
<evidence type="ECO:0000313" key="4">
    <source>
        <dbReference type="Proteomes" id="UP000192343"/>
    </source>
</evidence>
<dbReference type="RefSeq" id="WP_083047780.1">
    <property type="nucleotide sequence ID" value="NZ_CAXXQO010000003.1"/>
</dbReference>
<dbReference type="PANTHER" id="PTHR42760">
    <property type="entry name" value="SHORT-CHAIN DEHYDROGENASES/REDUCTASES FAMILY MEMBER"/>
    <property type="match status" value="1"/>
</dbReference>
<keyword evidence="2" id="KW-0560">Oxidoreductase</keyword>